<evidence type="ECO:0000256" key="6">
    <source>
        <dbReference type="ARBA" id="ARBA00023080"/>
    </source>
</evidence>
<comment type="catalytic activity">
    <reaction evidence="7">
        <text>XTP + H2O = XMP + diphosphate + H(+)</text>
        <dbReference type="Rhea" id="RHEA:28610"/>
        <dbReference type="ChEBI" id="CHEBI:15377"/>
        <dbReference type="ChEBI" id="CHEBI:15378"/>
        <dbReference type="ChEBI" id="CHEBI:33019"/>
        <dbReference type="ChEBI" id="CHEBI:57464"/>
        <dbReference type="ChEBI" id="CHEBI:61314"/>
        <dbReference type="EC" id="3.6.1.66"/>
    </reaction>
</comment>
<feature type="active site" description="Proton acceptor" evidence="7">
    <location>
        <position position="71"/>
    </location>
</feature>
<keyword evidence="2 7" id="KW-0479">Metal-binding</keyword>
<sequence length="197" mass="21657">MKEIIIATKNQGKAIEFKELFSKYGINARSLTELDREPKDIDETGNTFQENAALKAEQTAEILSAPVLADDSGLVVDALDGEPGVYSARYAGDQKDDQANINKVLHGLDGVPAEKRTARFICVLAVATPGEETIFRQGICEGHIAHTEAGENGFGYDPIFIPERYEKTMAQLPKAEKNRISHRAKALQELGAWLDKQ</sequence>
<proteinExistence type="inferred from homology"/>
<accession>A0ABV7CU96</accession>
<evidence type="ECO:0000313" key="10">
    <source>
        <dbReference type="Proteomes" id="UP001595279"/>
    </source>
</evidence>
<evidence type="ECO:0000256" key="4">
    <source>
        <dbReference type="ARBA" id="ARBA00022801"/>
    </source>
</evidence>
<dbReference type="EC" id="3.6.1.66" evidence="7"/>
<dbReference type="Pfam" id="PF01725">
    <property type="entry name" value="Ham1p_like"/>
    <property type="match status" value="1"/>
</dbReference>
<keyword evidence="10" id="KW-1185">Reference proteome</keyword>
<keyword evidence="5 7" id="KW-0460">Magnesium</keyword>
<keyword evidence="6 7" id="KW-0546">Nucleotide metabolism</keyword>
<dbReference type="InterPro" id="IPR020922">
    <property type="entry name" value="dITP/XTP_pyrophosphatase"/>
</dbReference>
<evidence type="ECO:0000256" key="3">
    <source>
        <dbReference type="ARBA" id="ARBA00022741"/>
    </source>
</evidence>
<organism evidence="9 10">
    <name type="scientific">Virgibacillus xinjiangensis</name>
    <dbReference type="NCBI Taxonomy" id="393090"/>
    <lineage>
        <taxon>Bacteria</taxon>
        <taxon>Bacillati</taxon>
        <taxon>Bacillota</taxon>
        <taxon>Bacilli</taxon>
        <taxon>Bacillales</taxon>
        <taxon>Bacillaceae</taxon>
        <taxon>Virgibacillus</taxon>
    </lineage>
</organism>
<dbReference type="HAMAP" id="MF_01405">
    <property type="entry name" value="Non_canon_purine_NTPase"/>
    <property type="match status" value="1"/>
</dbReference>
<comment type="similarity">
    <text evidence="1 7 8">Belongs to the HAM1 NTPase family.</text>
</comment>
<evidence type="ECO:0000256" key="5">
    <source>
        <dbReference type="ARBA" id="ARBA00022842"/>
    </source>
</evidence>
<comment type="catalytic activity">
    <reaction evidence="7">
        <text>dITP + H2O = dIMP + diphosphate + H(+)</text>
        <dbReference type="Rhea" id="RHEA:28342"/>
        <dbReference type="ChEBI" id="CHEBI:15377"/>
        <dbReference type="ChEBI" id="CHEBI:15378"/>
        <dbReference type="ChEBI" id="CHEBI:33019"/>
        <dbReference type="ChEBI" id="CHEBI:61194"/>
        <dbReference type="ChEBI" id="CHEBI:61382"/>
        <dbReference type="EC" id="3.6.1.66"/>
    </reaction>
</comment>
<comment type="subunit">
    <text evidence="7">Homodimer.</text>
</comment>
<dbReference type="InterPro" id="IPR029001">
    <property type="entry name" value="ITPase-like_fam"/>
</dbReference>
<evidence type="ECO:0000256" key="2">
    <source>
        <dbReference type="ARBA" id="ARBA00022723"/>
    </source>
</evidence>
<dbReference type="NCBIfam" id="TIGR00042">
    <property type="entry name" value="RdgB/HAM1 family non-canonical purine NTP pyrophosphatase"/>
    <property type="match status" value="1"/>
</dbReference>
<dbReference type="PANTHER" id="PTHR11067">
    <property type="entry name" value="INOSINE TRIPHOSPHATE PYROPHOSPHATASE/HAM1 PROTEIN"/>
    <property type="match status" value="1"/>
</dbReference>
<feature type="binding site" evidence="7">
    <location>
        <position position="42"/>
    </location>
    <ligand>
        <name>Mg(2+)</name>
        <dbReference type="ChEBI" id="CHEBI:18420"/>
    </ligand>
</feature>
<comment type="caution">
    <text evidence="9">The sequence shown here is derived from an EMBL/GenBank/DDBJ whole genome shotgun (WGS) entry which is preliminary data.</text>
</comment>
<dbReference type="Proteomes" id="UP001595279">
    <property type="component" value="Unassembled WGS sequence"/>
</dbReference>
<feature type="binding site" evidence="7">
    <location>
        <position position="71"/>
    </location>
    <ligand>
        <name>Mg(2+)</name>
        <dbReference type="ChEBI" id="CHEBI:18420"/>
    </ligand>
</feature>
<comment type="catalytic activity">
    <reaction evidence="7">
        <text>ITP + H2O = IMP + diphosphate + H(+)</text>
        <dbReference type="Rhea" id="RHEA:29399"/>
        <dbReference type="ChEBI" id="CHEBI:15377"/>
        <dbReference type="ChEBI" id="CHEBI:15378"/>
        <dbReference type="ChEBI" id="CHEBI:33019"/>
        <dbReference type="ChEBI" id="CHEBI:58053"/>
        <dbReference type="ChEBI" id="CHEBI:61402"/>
        <dbReference type="EC" id="3.6.1.66"/>
    </reaction>
</comment>
<dbReference type="EMBL" id="JBHRSA010000031">
    <property type="protein sequence ID" value="MFC3040042.1"/>
    <property type="molecule type" value="Genomic_DNA"/>
</dbReference>
<dbReference type="InterPro" id="IPR002637">
    <property type="entry name" value="RdgB/HAM1"/>
</dbReference>
<comment type="function">
    <text evidence="7">Pyrophosphatase that catalyzes the hydrolysis of nucleoside triphosphates to their monophosphate derivatives, with a high preference for the non-canonical purine nucleotides XTP (xanthosine triphosphate), dITP (deoxyinosine triphosphate) and ITP. Seems to function as a house-cleaning enzyme that removes non-canonical purine nucleotides from the nucleotide pool, thus preventing their incorporation into DNA/RNA and avoiding chromosomal lesions.</text>
</comment>
<dbReference type="GO" id="GO:0036220">
    <property type="term" value="F:ITP diphosphatase activity"/>
    <property type="evidence" value="ECO:0007669"/>
    <property type="project" value="UniProtKB-EC"/>
</dbReference>
<reference evidence="10" key="1">
    <citation type="journal article" date="2019" name="Int. J. Syst. Evol. Microbiol.">
        <title>The Global Catalogue of Microorganisms (GCM) 10K type strain sequencing project: providing services to taxonomists for standard genome sequencing and annotation.</title>
        <authorList>
            <consortium name="The Broad Institute Genomics Platform"/>
            <consortium name="The Broad Institute Genome Sequencing Center for Infectious Disease"/>
            <person name="Wu L."/>
            <person name="Ma J."/>
        </authorList>
    </citation>
    <scope>NUCLEOTIDE SEQUENCE [LARGE SCALE GENOMIC DNA]</scope>
    <source>
        <strain evidence="10">KCTC 13128</strain>
    </source>
</reference>
<name>A0ABV7CU96_9BACI</name>
<evidence type="ECO:0000256" key="8">
    <source>
        <dbReference type="RuleBase" id="RU003781"/>
    </source>
</evidence>
<feature type="binding site" evidence="7">
    <location>
        <begin position="8"/>
        <end position="13"/>
    </location>
    <ligand>
        <name>substrate</name>
    </ligand>
</feature>
<evidence type="ECO:0000313" key="9">
    <source>
        <dbReference type="EMBL" id="MFC3040042.1"/>
    </source>
</evidence>
<dbReference type="NCBIfam" id="NF011397">
    <property type="entry name" value="PRK14822.1"/>
    <property type="match status" value="1"/>
</dbReference>
<feature type="binding site" evidence="7">
    <location>
        <begin position="154"/>
        <end position="157"/>
    </location>
    <ligand>
        <name>substrate</name>
    </ligand>
</feature>
<feature type="binding site" evidence="7">
    <location>
        <position position="177"/>
    </location>
    <ligand>
        <name>substrate</name>
    </ligand>
</feature>
<keyword evidence="4 7" id="KW-0378">Hydrolase</keyword>
<gene>
    <name evidence="9" type="ORF">ACFOGI_07240</name>
</gene>
<evidence type="ECO:0000256" key="7">
    <source>
        <dbReference type="HAMAP-Rule" id="MF_01405"/>
    </source>
</evidence>
<comment type="cofactor">
    <cofactor evidence="7">
        <name>Mg(2+)</name>
        <dbReference type="ChEBI" id="CHEBI:18420"/>
    </cofactor>
    <text evidence="7">Binds 1 Mg(2+) ion per subunit.</text>
</comment>
<feature type="binding site" evidence="7">
    <location>
        <begin position="182"/>
        <end position="183"/>
    </location>
    <ligand>
        <name>substrate</name>
    </ligand>
</feature>
<keyword evidence="3 7" id="KW-0547">Nucleotide-binding</keyword>
<dbReference type="Gene3D" id="3.90.950.10">
    <property type="match status" value="1"/>
</dbReference>
<evidence type="ECO:0000256" key="1">
    <source>
        <dbReference type="ARBA" id="ARBA00008023"/>
    </source>
</evidence>
<feature type="binding site" evidence="7">
    <location>
        <position position="72"/>
    </location>
    <ligand>
        <name>substrate</name>
    </ligand>
</feature>
<dbReference type="SUPFAM" id="SSF52972">
    <property type="entry name" value="ITPase-like"/>
    <property type="match status" value="1"/>
</dbReference>
<dbReference type="RefSeq" id="WP_390270670.1">
    <property type="nucleotide sequence ID" value="NZ_JBHRSA010000031.1"/>
</dbReference>
<dbReference type="CDD" id="cd00515">
    <property type="entry name" value="HAM1"/>
    <property type="match status" value="1"/>
</dbReference>
<protein>
    <recommendedName>
        <fullName evidence="7">dITP/XTP pyrophosphatase</fullName>
        <ecNumber evidence="7">3.6.1.66</ecNumber>
    </recommendedName>
    <alternativeName>
        <fullName evidence="7">Non-canonical purine NTP pyrophosphatase</fullName>
    </alternativeName>
    <alternativeName>
        <fullName evidence="7">Non-standard purine NTP pyrophosphatase</fullName>
    </alternativeName>
    <alternativeName>
        <fullName evidence="7">Nucleoside-triphosphate diphosphatase</fullName>
    </alternativeName>
    <alternativeName>
        <fullName evidence="7">Nucleoside-triphosphate pyrophosphatase</fullName>
        <shortName evidence="7">NTPase</shortName>
    </alternativeName>
</protein>
<dbReference type="PANTHER" id="PTHR11067:SF9">
    <property type="entry name" value="INOSINE TRIPHOSPHATE PYROPHOSPHATASE"/>
    <property type="match status" value="1"/>
</dbReference>